<accession>A0A3G1KNE0</accession>
<sequence>MYKKKRERSRFFRDPDIFTGIRKNKNKKPGKENLFFRRMGKIIKLDLNIMLKGQNKDRSEKVETQTCPRLVY</sequence>
<evidence type="ECO:0000313" key="1">
    <source>
        <dbReference type="EMBL" id="ATW23983.1"/>
    </source>
</evidence>
<protein>
    <submittedName>
        <fullName evidence="1">Uncharacterized protein</fullName>
    </submittedName>
</protein>
<gene>
    <name evidence="1" type="ORF">DCMF_03530</name>
</gene>
<evidence type="ECO:0000313" key="2">
    <source>
        <dbReference type="Proteomes" id="UP000323521"/>
    </source>
</evidence>
<proteinExistence type="predicted"/>
<dbReference type="AlphaFoldDB" id="A0A3G1KNE0"/>
<dbReference type="EMBL" id="CP017634">
    <property type="protein sequence ID" value="ATW23983.1"/>
    <property type="molecule type" value="Genomic_DNA"/>
</dbReference>
<dbReference type="Proteomes" id="UP000323521">
    <property type="component" value="Chromosome"/>
</dbReference>
<organism evidence="1 2">
    <name type="scientific">Formimonas warabiya</name>
    <dbReference type="NCBI Taxonomy" id="1761012"/>
    <lineage>
        <taxon>Bacteria</taxon>
        <taxon>Bacillati</taxon>
        <taxon>Bacillota</taxon>
        <taxon>Clostridia</taxon>
        <taxon>Eubacteriales</taxon>
        <taxon>Peptococcaceae</taxon>
        <taxon>Candidatus Formimonas</taxon>
    </lineage>
</organism>
<reference evidence="1 2" key="1">
    <citation type="submission" date="2016-10" db="EMBL/GenBank/DDBJ databases">
        <title>Complete Genome Sequence of Peptococcaceae strain DCMF.</title>
        <authorList>
            <person name="Edwards R.J."/>
            <person name="Holland S.I."/>
            <person name="Deshpande N.P."/>
            <person name="Wong Y.K."/>
            <person name="Ertan H."/>
            <person name="Manefield M."/>
            <person name="Russell T.L."/>
            <person name="Lee M.J."/>
        </authorList>
    </citation>
    <scope>NUCLEOTIDE SEQUENCE [LARGE SCALE GENOMIC DNA]</scope>
    <source>
        <strain evidence="1 2">DCMF</strain>
    </source>
</reference>
<keyword evidence="2" id="KW-1185">Reference proteome</keyword>
<name>A0A3G1KNE0_FORW1</name>
<dbReference type="KEGG" id="fwa:DCMF_03530"/>